<keyword evidence="4" id="KW-1185">Reference proteome</keyword>
<keyword evidence="2" id="KW-0812">Transmembrane</keyword>
<gene>
    <name evidence="3" type="ORF">PA27867_1405</name>
</gene>
<sequence>MTSLNNTPDNTPDSTPDSSPNDIPAGSPSIAAHPDVHASADSEPDTAAYGTSSTSTTPTGTAPTDAAPAPQPAAPAAAASAPRRRPLFSTMLWGALMLALAAFVAARELVPGELDLVTWLLTAVVGIGLLLVVAGIAAASRRAG</sequence>
<proteinExistence type="predicted"/>
<protein>
    <submittedName>
        <fullName evidence="3">Uncharacterized protein</fullName>
    </submittedName>
</protein>
<dbReference type="Proteomes" id="UP000092582">
    <property type="component" value="Chromosome 1"/>
</dbReference>
<keyword evidence="2" id="KW-0472">Membrane</keyword>
<feature type="compositionally biased region" description="Low complexity" evidence="1">
    <location>
        <begin position="46"/>
        <end position="81"/>
    </location>
</feature>
<reference evidence="3 4" key="1">
    <citation type="submission" date="2016-06" db="EMBL/GenBank/DDBJ databases">
        <title>Genome sequencing of Cryobacterium arcticum PAMC 27867.</title>
        <authorList>
            <person name="Lee J."/>
            <person name="Kim O.-S."/>
        </authorList>
    </citation>
    <scope>NUCLEOTIDE SEQUENCE [LARGE SCALE GENOMIC DNA]</scope>
    <source>
        <strain evidence="3 4">PAMC 27867</strain>
    </source>
</reference>
<dbReference type="AlphaFoldDB" id="A0A1B1BIE9"/>
<dbReference type="RefSeq" id="WP_066594802.1">
    <property type="nucleotide sequence ID" value="NZ_CP016282.1"/>
</dbReference>
<dbReference type="KEGG" id="cart:PA27867_1405"/>
<organism evidence="3 4">
    <name type="scientific">Cryobacterium arcticum</name>
    <dbReference type="NCBI Taxonomy" id="670052"/>
    <lineage>
        <taxon>Bacteria</taxon>
        <taxon>Bacillati</taxon>
        <taxon>Actinomycetota</taxon>
        <taxon>Actinomycetes</taxon>
        <taxon>Micrococcales</taxon>
        <taxon>Microbacteriaceae</taxon>
        <taxon>Cryobacterium</taxon>
    </lineage>
</organism>
<dbReference type="STRING" id="670052.PA27867_1405"/>
<evidence type="ECO:0000256" key="1">
    <source>
        <dbReference type="SAM" id="MobiDB-lite"/>
    </source>
</evidence>
<keyword evidence="2" id="KW-1133">Transmembrane helix</keyword>
<feature type="compositionally biased region" description="Polar residues" evidence="1">
    <location>
        <begin position="1"/>
        <end position="21"/>
    </location>
</feature>
<evidence type="ECO:0000256" key="2">
    <source>
        <dbReference type="SAM" id="Phobius"/>
    </source>
</evidence>
<feature type="region of interest" description="Disordered" evidence="1">
    <location>
        <begin position="1"/>
        <end position="83"/>
    </location>
</feature>
<accession>A0A1B1BIE9</accession>
<feature type="transmembrane region" description="Helical" evidence="2">
    <location>
        <begin position="87"/>
        <end position="106"/>
    </location>
</feature>
<dbReference type="EMBL" id="CP016282">
    <property type="protein sequence ID" value="ANP72362.1"/>
    <property type="molecule type" value="Genomic_DNA"/>
</dbReference>
<feature type="transmembrane region" description="Helical" evidence="2">
    <location>
        <begin position="118"/>
        <end position="139"/>
    </location>
</feature>
<name>A0A1B1BIE9_9MICO</name>
<evidence type="ECO:0000313" key="4">
    <source>
        <dbReference type="Proteomes" id="UP000092582"/>
    </source>
</evidence>
<evidence type="ECO:0000313" key="3">
    <source>
        <dbReference type="EMBL" id="ANP72362.1"/>
    </source>
</evidence>